<evidence type="ECO:0000256" key="8">
    <source>
        <dbReference type="ARBA" id="ARBA00023242"/>
    </source>
</evidence>
<evidence type="ECO:0000256" key="5">
    <source>
        <dbReference type="ARBA" id="ARBA00022840"/>
    </source>
</evidence>
<keyword evidence="8" id="KW-0539">Nucleus</keyword>
<keyword evidence="11" id="KW-1185">Reference proteome</keyword>
<dbReference type="InterPro" id="IPR000432">
    <property type="entry name" value="DNA_mismatch_repair_MutS_C"/>
</dbReference>
<accession>A0AAN8JNB1</accession>
<evidence type="ECO:0000313" key="11">
    <source>
        <dbReference type="Proteomes" id="UP001347796"/>
    </source>
</evidence>
<dbReference type="PIRSF" id="PIRSF037677">
    <property type="entry name" value="DNA_mis_repair_Msh6"/>
    <property type="match status" value="1"/>
</dbReference>
<gene>
    <name evidence="10" type="ORF">SNE40_011718</name>
</gene>
<proteinExistence type="inferred from homology"/>
<dbReference type="InterPro" id="IPR036678">
    <property type="entry name" value="MutS_con_dom_sf"/>
</dbReference>
<dbReference type="SMART" id="SM00533">
    <property type="entry name" value="MUTSd"/>
    <property type="match status" value="1"/>
</dbReference>
<dbReference type="InterPro" id="IPR007861">
    <property type="entry name" value="DNA_mismatch_repair_MutS_clamp"/>
</dbReference>
<dbReference type="InterPro" id="IPR007860">
    <property type="entry name" value="DNA_mmatch_repair_MutS_con_dom"/>
</dbReference>
<comment type="caution">
    <text evidence="10">The sequence shown here is derived from an EMBL/GenBank/DDBJ whole genome shotgun (WGS) entry which is preliminary data.</text>
</comment>
<dbReference type="SUPFAM" id="SSF52540">
    <property type="entry name" value="P-loop containing nucleoside triphosphate hydrolases"/>
    <property type="match status" value="1"/>
</dbReference>
<keyword evidence="7" id="KW-0234">DNA repair</keyword>
<evidence type="ECO:0000256" key="1">
    <source>
        <dbReference type="ARBA" id="ARBA00004123"/>
    </source>
</evidence>
<dbReference type="Gene3D" id="3.40.50.300">
    <property type="entry name" value="P-loop containing nucleotide triphosphate hydrolases"/>
    <property type="match status" value="1"/>
</dbReference>
<dbReference type="InterPro" id="IPR017261">
    <property type="entry name" value="DNA_mismatch_repair_MutS/MSH"/>
</dbReference>
<dbReference type="SUPFAM" id="SSF48334">
    <property type="entry name" value="DNA repair protein MutS, domain III"/>
    <property type="match status" value="1"/>
</dbReference>
<dbReference type="GO" id="GO:0006298">
    <property type="term" value="P:mismatch repair"/>
    <property type="evidence" value="ECO:0007669"/>
    <property type="project" value="InterPro"/>
</dbReference>
<keyword evidence="4" id="KW-0227">DNA damage</keyword>
<dbReference type="SUPFAM" id="SSF53150">
    <property type="entry name" value="DNA repair protein MutS, domain II"/>
    <property type="match status" value="1"/>
</dbReference>
<dbReference type="GO" id="GO:0030983">
    <property type="term" value="F:mismatched DNA binding"/>
    <property type="evidence" value="ECO:0007669"/>
    <property type="project" value="InterPro"/>
</dbReference>
<dbReference type="Pfam" id="PF00488">
    <property type="entry name" value="MutS_V"/>
    <property type="match status" value="1"/>
</dbReference>
<dbReference type="Pfam" id="PF05190">
    <property type="entry name" value="MutS_IV"/>
    <property type="match status" value="1"/>
</dbReference>
<dbReference type="InterPro" id="IPR027417">
    <property type="entry name" value="P-loop_NTPase"/>
</dbReference>
<reference evidence="10 11" key="1">
    <citation type="submission" date="2024-01" db="EMBL/GenBank/DDBJ databases">
        <title>The genome of the rayed Mediterranean limpet Patella caerulea (Linnaeus, 1758).</title>
        <authorList>
            <person name="Anh-Thu Weber A."/>
            <person name="Halstead-Nussloch G."/>
        </authorList>
    </citation>
    <scope>NUCLEOTIDE SEQUENCE [LARGE SCALE GENOMIC DNA]</scope>
    <source>
        <strain evidence="10">AATW-2023a</strain>
        <tissue evidence="10">Whole specimen</tissue>
    </source>
</reference>
<dbReference type="PANTHER" id="PTHR11361:SF122">
    <property type="entry name" value="DNA MISMATCH REPAIR PROTEIN MSH3"/>
    <property type="match status" value="1"/>
</dbReference>
<dbReference type="InterPro" id="IPR045076">
    <property type="entry name" value="MutS"/>
</dbReference>
<dbReference type="EMBL" id="JAZGQO010000008">
    <property type="protein sequence ID" value="KAK6179331.1"/>
    <property type="molecule type" value="Genomic_DNA"/>
</dbReference>
<protein>
    <recommendedName>
        <fullName evidence="9">DNA mismatch repair proteins mutS family domain-containing protein</fullName>
    </recommendedName>
</protein>
<organism evidence="10 11">
    <name type="scientific">Patella caerulea</name>
    <name type="common">Rayed Mediterranean limpet</name>
    <dbReference type="NCBI Taxonomy" id="87958"/>
    <lineage>
        <taxon>Eukaryota</taxon>
        <taxon>Metazoa</taxon>
        <taxon>Spiralia</taxon>
        <taxon>Lophotrochozoa</taxon>
        <taxon>Mollusca</taxon>
        <taxon>Gastropoda</taxon>
        <taxon>Patellogastropoda</taxon>
        <taxon>Patelloidea</taxon>
        <taxon>Patellidae</taxon>
        <taxon>Patella</taxon>
    </lineage>
</organism>
<evidence type="ECO:0000259" key="9">
    <source>
        <dbReference type="PROSITE" id="PS00486"/>
    </source>
</evidence>
<keyword evidence="5" id="KW-0067">ATP-binding</keyword>
<dbReference type="Gene3D" id="3.30.420.110">
    <property type="entry name" value="MutS, connector domain"/>
    <property type="match status" value="1"/>
</dbReference>
<dbReference type="PANTHER" id="PTHR11361">
    <property type="entry name" value="DNA MISMATCH REPAIR PROTEIN MUTS FAMILY MEMBER"/>
    <property type="match status" value="1"/>
</dbReference>
<evidence type="ECO:0000256" key="3">
    <source>
        <dbReference type="ARBA" id="ARBA00022741"/>
    </source>
</evidence>
<dbReference type="Pfam" id="PF05188">
    <property type="entry name" value="MutS_II"/>
    <property type="match status" value="1"/>
</dbReference>
<dbReference type="GO" id="GO:0005634">
    <property type="term" value="C:nucleus"/>
    <property type="evidence" value="ECO:0007669"/>
    <property type="project" value="UniProtKB-SubCell"/>
</dbReference>
<evidence type="ECO:0000256" key="6">
    <source>
        <dbReference type="ARBA" id="ARBA00023125"/>
    </source>
</evidence>
<keyword evidence="6" id="KW-0238">DNA-binding</keyword>
<keyword evidence="3" id="KW-0547">Nucleotide-binding</keyword>
<dbReference type="AlphaFoldDB" id="A0AAN8JNB1"/>
<dbReference type="Proteomes" id="UP001347796">
    <property type="component" value="Unassembled WGS sequence"/>
</dbReference>
<evidence type="ECO:0000313" key="10">
    <source>
        <dbReference type="EMBL" id="KAK6179331.1"/>
    </source>
</evidence>
<dbReference type="FunFam" id="1.10.1420.10:FF:000004">
    <property type="entry name" value="DNA mismatch repair protein Msh3"/>
    <property type="match status" value="1"/>
</dbReference>
<evidence type="ECO:0000256" key="7">
    <source>
        <dbReference type="ARBA" id="ARBA00023204"/>
    </source>
</evidence>
<comment type="similarity">
    <text evidence="2">Belongs to the DNA mismatch repair MutS family. MSH3 subfamily.</text>
</comment>
<dbReference type="Pfam" id="PF05192">
    <property type="entry name" value="MutS_III"/>
    <property type="match status" value="1"/>
</dbReference>
<dbReference type="Gene3D" id="1.10.1420.10">
    <property type="match status" value="2"/>
</dbReference>
<name>A0AAN8JNB1_PATCE</name>
<dbReference type="InterPro" id="IPR007696">
    <property type="entry name" value="DNA_mismatch_repair_MutS_core"/>
</dbReference>
<dbReference type="GO" id="GO:0006312">
    <property type="term" value="P:mitotic recombination"/>
    <property type="evidence" value="ECO:0007669"/>
    <property type="project" value="TreeGrafter"/>
</dbReference>
<dbReference type="InterPro" id="IPR036187">
    <property type="entry name" value="DNA_mismatch_repair_MutS_sf"/>
</dbReference>
<comment type="subcellular location">
    <subcellularLocation>
        <location evidence="1">Nucleus</location>
    </subcellularLocation>
</comment>
<sequence>MCIYDGIGEDSPTRNIAIVAIDPATGDVVYDSFIDNEMRGELETRITHINPVELLLPQTLSTSTYRLIEDVVALSSTDDDRIRIEKLNDENFTPEKSQQIIPEFLKNDNQSILQDILNLPKAVISCIAGLIVYLQDFNLHNILKITGNINRFSIRSKYMQLSGTTLRNLEVFENSSNRSEKGCLFWVLNQTVTRYGNRLLRNWISNPLLRIDEIEKRQEAVHHILCSSHQKLERIRTILSKSPDLEKALCSIYHKKCSVLEFYTVVKSLDKILREIKCLQMDESIFKESRLLSTIIQDIPDLLQDIGDYSQAINEQAAKENDKTNLFNKEGEFPEIVKRKQEIHEVLKDIKDHRRDIRLTLKQPSLEYVTVSQIEFLIEVKNSLIKDVPSDWITISSTKAVTRFHSPFIVSKTQKLSQLKEQLIADANQAWQDFLEQFATDFVRYRKAIQYLATLDCLLSLATIAKQDGYCRPKFVKDCECIEIEEGRHPVITSLLTGQQQYVPNNTHLKDERVMIITGPNMGGKSSYIRQVGLLCMMAQIGSYIPADSAHLSIIDAIYTRMGAADEIFKGRSTFMVELQEASYIMKEATSKSLVILDELGRGTSTHDGLAIAHAALQYFINDVKCFTLFVTHYPSLGGLELSYPGVVGNYHMSFLLHDQEESEDEESITFLYQLVKGQAGKSYGLNVARLADIQPSIIKLAHYQSHHMEANLINTRHEMDMFSDIVNSDSKNLSNILQKVSNDDKGTQSVI</sequence>
<evidence type="ECO:0000256" key="2">
    <source>
        <dbReference type="ARBA" id="ARBA00007094"/>
    </source>
</evidence>
<dbReference type="GO" id="GO:0005524">
    <property type="term" value="F:ATP binding"/>
    <property type="evidence" value="ECO:0007669"/>
    <property type="project" value="UniProtKB-KW"/>
</dbReference>
<dbReference type="FunFam" id="3.40.50.300:FF:000870">
    <property type="entry name" value="MutS protein homolog 4"/>
    <property type="match status" value="1"/>
</dbReference>
<feature type="domain" description="DNA mismatch repair proteins mutS family" evidence="9">
    <location>
        <begin position="593"/>
        <end position="609"/>
    </location>
</feature>
<dbReference type="GO" id="GO:0140664">
    <property type="term" value="F:ATP-dependent DNA damage sensor activity"/>
    <property type="evidence" value="ECO:0007669"/>
    <property type="project" value="InterPro"/>
</dbReference>
<dbReference type="SMART" id="SM00534">
    <property type="entry name" value="MUTSac"/>
    <property type="match status" value="1"/>
</dbReference>
<evidence type="ECO:0000256" key="4">
    <source>
        <dbReference type="ARBA" id="ARBA00022763"/>
    </source>
</evidence>
<dbReference type="NCBIfam" id="NF003810">
    <property type="entry name" value="PRK05399.1"/>
    <property type="match status" value="1"/>
</dbReference>
<dbReference type="PROSITE" id="PS00486">
    <property type="entry name" value="DNA_MISMATCH_REPAIR_2"/>
    <property type="match status" value="1"/>
</dbReference>